<proteinExistence type="predicted"/>
<dbReference type="InterPro" id="IPR052113">
    <property type="entry name" value="FYVE-type_Zinc_Finger"/>
</dbReference>
<reference evidence="1 2" key="1">
    <citation type="submission" date="2013-11" db="EMBL/GenBank/DDBJ databases">
        <title>Genome sequencing of Stegodyphus mimosarum.</title>
        <authorList>
            <person name="Bechsgaard J."/>
        </authorList>
    </citation>
    <scope>NUCLEOTIDE SEQUENCE [LARGE SCALE GENOMIC DNA]</scope>
</reference>
<name>A0A087UJA5_STEMI</name>
<dbReference type="InterPro" id="IPR011011">
    <property type="entry name" value="Znf_FYVE_PHD"/>
</dbReference>
<evidence type="ECO:0000313" key="2">
    <source>
        <dbReference type="Proteomes" id="UP000054359"/>
    </source>
</evidence>
<protein>
    <submittedName>
        <fullName evidence="1">Zinc finger FYVE domain-containing protein 21</fullName>
    </submittedName>
</protein>
<accession>A0A087UJA5</accession>
<dbReference type="SUPFAM" id="SSF57903">
    <property type="entry name" value="FYVE/PHD zinc finger"/>
    <property type="match status" value="1"/>
</dbReference>
<dbReference type="InterPro" id="IPR013083">
    <property type="entry name" value="Znf_RING/FYVE/PHD"/>
</dbReference>
<sequence length="62" mass="7261">MSISESLDNKKRLVRSRSGLRVVSLDDERTSPFELREPFWVPDEESPTCAKCQAKFDFLTRR</sequence>
<dbReference type="PANTHER" id="PTHR39490">
    <property type="entry name" value="ARRESTIN DOMAIN-CONTAINING PROTEIN D"/>
    <property type="match status" value="1"/>
</dbReference>
<evidence type="ECO:0000313" key="1">
    <source>
        <dbReference type="EMBL" id="KFM77444.1"/>
    </source>
</evidence>
<dbReference type="OrthoDB" id="10018316at2759"/>
<keyword evidence="2" id="KW-1185">Reference proteome</keyword>
<dbReference type="AlphaFoldDB" id="A0A087UJA5"/>
<gene>
    <name evidence="1" type="ORF">X975_19245</name>
</gene>
<organism evidence="1 2">
    <name type="scientific">Stegodyphus mimosarum</name>
    <name type="common">African social velvet spider</name>
    <dbReference type="NCBI Taxonomy" id="407821"/>
    <lineage>
        <taxon>Eukaryota</taxon>
        <taxon>Metazoa</taxon>
        <taxon>Ecdysozoa</taxon>
        <taxon>Arthropoda</taxon>
        <taxon>Chelicerata</taxon>
        <taxon>Arachnida</taxon>
        <taxon>Araneae</taxon>
        <taxon>Araneomorphae</taxon>
        <taxon>Entelegynae</taxon>
        <taxon>Eresoidea</taxon>
        <taxon>Eresidae</taxon>
        <taxon>Stegodyphus</taxon>
    </lineage>
</organism>
<dbReference type="Proteomes" id="UP000054359">
    <property type="component" value="Unassembled WGS sequence"/>
</dbReference>
<dbReference type="OMA" id="KCQAKFD"/>
<dbReference type="EMBL" id="KK120066">
    <property type="protein sequence ID" value="KFM77444.1"/>
    <property type="molecule type" value="Genomic_DNA"/>
</dbReference>
<dbReference type="Gene3D" id="3.30.40.10">
    <property type="entry name" value="Zinc/RING finger domain, C3HC4 (zinc finger)"/>
    <property type="match status" value="1"/>
</dbReference>
<dbReference type="PANTHER" id="PTHR39490:SF8">
    <property type="entry name" value="ZINC FINGER FYVE DOMAIN-CONTAINING PROTEIN 21"/>
    <property type="match status" value="1"/>
</dbReference>
<feature type="non-terminal residue" evidence="1">
    <location>
        <position position="62"/>
    </location>
</feature>